<keyword evidence="1" id="KW-0472">Membrane</keyword>
<keyword evidence="3" id="KW-1185">Reference proteome</keyword>
<gene>
    <name evidence="2" type="ORF">HID58_043162</name>
</gene>
<feature type="transmembrane region" description="Helical" evidence="1">
    <location>
        <begin position="40"/>
        <end position="65"/>
    </location>
</feature>
<evidence type="ECO:0000313" key="3">
    <source>
        <dbReference type="Proteomes" id="UP000824890"/>
    </source>
</evidence>
<evidence type="ECO:0000256" key="1">
    <source>
        <dbReference type="SAM" id="Phobius"/>
    </source>
</evidence>
<dbReference type="EMBL" id="JAGKQM010000011">
    <property type="protein sequence ID" value="KAH0903659.1"/>
    <property type="molecule type" value="Genomic_DNA"/>
</dbReference>
<comment type="caution">
    <text evidence="2">The sequence shown here is derived from an EMBL/GenBank/DDBJ whole genome shotgun (WGS) entry which is preliminary data.</text>
</comment>
<reference evidence="2 3" key="1">
    <citation type="submission" date="2021-05" db="EMBL/GenBank/DDBJ databases">
        <title>Genome Assembly of Synthetic Allotetraploid Brassica napus Reveals Homoeologous Exchanges between Subgenomes.</title>
        <authorList>
            <person name="Davis J.T."/>
        </authorList>
    </citation>
    <scope>NUCLEOTIDE SEQUENCE [LARGE SCALE GENOMIC DNA]</scope>
    <source>
        <strain evidence="3">cv. Da-Ae</strain>
        <tissue evidence="2">Seedling</tissue>
    </source>
</reference>
<keyword evidence="1" id="KW-1133">Transmembrane helix</keyword>
<name>A0ABQ8BFS5_BRANA</name>
<keyword evidence="1" id="KW-0812">Transmembrane</keyword>
<accession>A0ABQ8BFS5</accession>
<protein>
    <submittedName>
        <fullName evidence="2">Uncharacterized protein</fullName>
    </submittedName>
</protein>
<dbReference type="Proteomes" id="UP000824890">
    <property type="component" value="Unassembled WGS sequence"/>
</dbReference>
<organism evidence="2 3">
    <name type="scientific">Brassica napus</name>
    <name type="common">Rape</name>
    <dbReference type="NCBI Taxonomy" id="3708"/>
    <lineage>
        <taxon>Eukaryota</taxon>
        <taxon>Viridiplantae</taxon>
        <taxon>Streptophyta</taxon>
        <taxon>Embryophyta</taxon>
        <taxon>Tracheophyta</taxon>
        <taxon>Spermatophyta</taxon>
        <taxon>Magnoliopsida</taxon>
        <taxon>eudicotyledons</taxon>
        <taxon>Gunneridae</taxon>
        <taxon>Pentapetalae</taxon>
        <taxon>rosids</taxon>
        <taxon>malvids</taxon>
        <taxon>Brassicales</taxon>
        <taxon>Brassicaceae</taxon>
        <taxon>Brassiceae</taxon>
        <taxon>Brassica</taxon>
    </lineage>
</organism>
<feature type="non-terminal residue" evidence="2">
    <location>
        <position position="1"/>
    </location>
</feature>
<evidence type="ECO:0000313" key="2">
    <source>
        <dbReference type="EMBL" id="KAH0903659.1"/>
    </source>
</evidence>
<sequence length="267" mass="30172">ITTHMICLTNDKFIDKKKKTPGLRKSKAKPKEMAKNINSVSITILLFVLLVASTVTCLCMLKLLLLPNKTSRPKLIIACPYRWNDTITTNIICLTNDKFIDKKKKTPTLRKRNGKEHKLSQHHRSLVRPLEILKSEAQTFCFECGPVPFLGTNADCFNCCKTKYGSPPVVSGVVEGSEKNCHCYCCSLKQPQAVTMCNICFQSLICLFVYAQTSFAFPIKHQGQNLSLLCPKFMPILLVLLFHYAYKKLFCVCVPRFSSPYTQSSCP</sequence>
<proteinExistence type="predicted"/>